<evidence type="ECO:0000256" key="1">
    <source>
        <dbReference type="ARBA" id="ARBA00004496"/>
    </source>
</evidence>
<dbReference type="NCBIfam" id="TIGR00046">
    <property type="entry name" value="RsmE family RNA methyltransferase"/>
    <property type="match status" value="1"/>
</dbReference>
<reference evidence="15" key="2">
    <citation type="journal article" date="2021" name="PeerJ">
        <title>Extensive microbial diversity within the chicken gut microbiome revealed by metagenomics and culture.</title>
        <authorList>
            <person name="Gilroy R."/>
            <person name="Ravi A."/>
            <person name="Getino M."/>
            <person name="Pursley I."/>
            <person name="Horton D.L."/>
            <person name="Alikhan N.F."/>
            <person name="Baker D."/>
            <person name="Gharbi K."/>
            <person name="Hall N."/>
            <person name="Watson M."/>
            <person name="Adriaenssens E.M."/>
            <person name="Foster-Nyarko E."/>
            <person name="Jarju S."/>
            <person name="Secka A."/>
            <person name="Antonio M."/>
            <person name="Oren A."/>
            <person name="Chaudhuri R.R."/>
            <person name="La Ragione R."/>
            <person name="Hildebrand F."/>
            <person name="Pallen M.J."/>
        </authorList>
    </citation>
    <scope>NUCLEOTIDE SEQUENCE</scope>
    <source>
        <strain evidence="15">ChiSjej1B19-3389</strain>
    </source>
</reference>
<protein>
    <recommendedName>
        <fullName evidence="4 12">Ribosomal RNA small subunit methyltransferase E</fullName>
        <ecNumber evidence="3 12">2.1.1.193</ecNumber>
    </recommendedName>
</protein>
<keyword evidence="7 12" id="KW-0489">Methyltransferase</keyword>
<name>A0A9D1CUR6_9FIRM</name>
<evidence type="ECO:0000256" key="12">
    <source>
        <dbReference type="PIRNR" id="PIRNR015601"/>
    </source>
</evidence>
<dbReference type="EC" id="2.1.1.193" evidence="3 12"/>
<dbReference type="Pfam" id="PF04452">
    <property type="entry name" value="Methyltrans_RNA"/>
    <property type="match status" value="1"/>
</dbReference>
<evidence type="ECO:0000256" key="7">
    <source>
        <dbReference type="ARBA" id="ARBA00022603"/>
    </source>
</evidence>
<dbReference type="GO" id="GO:0070042">
    <property type="term" value="F:rRNA (uridine-N3-)-methyltransferase activity"/>
    <property type="evidence" value="ECO:0007669"/>
    <property type="project" value="TreeGrafter"/>
</dbReference>
<accession>A0A9D1CUR6</accession>
<dbReference type="InterPro" id="IPR046886">
    <property type="entry name" value="RsmE_MTase_dom"/>
</dbReference>
<proteinExistence type="inferred from homology"/>
<evidence type="ECO:0000256" key="2">
    <source>
        <dbReference type="ARBA" id="ARBA00005528"/>
    </source>
</evidence>
<evidence type="ECO:0000256" key="9">
    <source>
        <dbReference type="ARBA" id="ARBA00022691"/>
    </source>
</evidence>
<evidence type="ECO:0000256" key="11">
    <source>
        <dbReference type="ARBA" id="ARBA00047944"/>
    </source>
</evidence>
<dbReference type="SUPFAM" id="SSF75217">
    <property type="entry name" value="alpha/beta knot"/>
    <property type="match status" value="1"/>
</dbReference>
<dbReference type="Gene3D" id="3.40.1280.10">
    <property type="match status" value="1"/>
</dbReference>
<dbReference type="NCBIfam" id="NF008692">
    <property type="entry name" value="PRK11713.1-5"/>
    <property type="match status" value="1"/>
</dbReference>
<evidence type="ECO:0000256" key="8">
    <source>
        <dbReference type="ARBA" id="ARBA00022679"/>
    </source>
</evidence>
<comment type="similarity">
    <text evidence="2 12">Belongs to the RNA methyltransferase RsmE family.</text>
</comment>
<dbReference type="PIRSF" id="PIRSF015601">
    <property type="entry name" value="MTase_slr0722"/>
    <property type="match status" value="1"/>
</dbReference>
<dbReference type="PANTHER" id="PTHR30027">
    <property type="entry name" value="RIBOSOMAL RNA SMALL SUBUNIT METHYLTRANSFERASE E"/>
    <property type="match status" value="1"/>
</dbReference>
<sequence length="241" mass="26703">MAWFFTDADFKETVEIMGEDARHIVKSLRMAAGEQLTLCSPDGMQHTCTIETITHDCVVAKVLESRPCQNEPDVQVTLFQALPKGDKMDLIVQKAVELGVYKIVPVLTQRCVSRPDEKTLRRKCMRWQKIARNAAQQARRGRIPKVETTLMFTQAAQCSGKYDRTILFYECGGKRVGDILKTTDRSIAIFIGSEGGFTPEEAALIQENGGEAATLGKRILRAETAPLAALSVLMYATGNFA</sequence>
<keyword evidence="9 12" id="KW-0949">S-adenosyl-L-methionine</keyword>
<dbReference type="InterPro" id="IPR015947">
    <property type="entry name" value="PUA-like_sf"/>
</dbReference>
<dbReference type="Proteomes" id="UP000886787">
    <property type="component" value="Unassembled WGS sequence"/>
</dbReference>
<keyword evidence="6 12" id="KW-0698">rRNA processing</keyword>
<comment type="subcellular location">
    <subcellularLocation>
        <location evidence="1 12">Cytoplasm</location>
    </subcellularLocation>
</comment>
<dbReference type="Pfam" id="PF20260">
    <property type="entry name" value="PUA_4"/>
    <property type="match status" value="1"/>
</dbReference>
<dbReference type="InterPro" id="IPR029026">
    <property type="entry name" value="tRNA_m1G_MTases_N"/>
</dbReference>
<dbReference type="InterPro" id="IPR006700">
    <property type="entry name" value="RsmE"/>
</dbReference>
<dbReference type="CDD" id="cd18084">
    <property type="entry name" value="RsmE-like"/>
    <property type="match status" value="1"/>
</dbReference>
<dbReference type="InterPro" id="IPR029028">
    <property type="entry name" value="Alpha/beta_knot_MTases"/>
</dbReference>
<feature type="domain" description="Ribosomal RNA small subunit methyltransferase E PUA-like" evidence="14">
    <location>
        <begin position="18"/>
        <end position="62"/>
    </location>
</feature>
<evidence type="ECO:0000256" key="6">
    <source>
        <dbReference type="ARBA" id="ARBA00022552"/>
    </source>
</evidence>
<evidence type="ECO:0000313" key="15">
    <source>
        <dbReference type="EMBL" id="HIQ80434.1"/>
    </source>
</evidence>
<comment type="function">
    <text evidence="10 12">Specifically methylates the N3 position of the uracil ring of uridine 1498 (m3U1498) in 16S rRNA. Acts on the fully assembled 30S ribosomal subunit.</text>
</comment>
<evidence type="ECO:0000256" key="10">
    <source>
        <dbReference type="ARBA" id="ARBA00025699"/>
    </source>
</evidence>
<dbReference type="InterPro" id="IPR046887">
    <property type="entry name" value="RsmE_PUA-like"/>
</dbReference>
<organism evidence="15 16">
    <name type="scientific">Candidatus Scatavimonas merdigallinarum</name>
    <dbReference type="NCBI Taxonomy" id="2840914"/>
    <lineage>
        <taxon>Bacteria</taxon>
        <taxon>Bacillati</taxon>
        <taxon>Bacillota</taxon>
        <taxon>Clostridia</taxon>
        <taxon>Eubacteriales</taxon>
        <taxon>Oscillospiraceae</taxon>
        <taxon>Oscillospiraceae incertae sedis</taxon>
        <taxon>Candidatus Scatavimonas</taxon>
    </lineage>
</organism>
<dbReference type="SUPFAM" id="SSF88697">
    <property type="entry name" value="PUA domain-like"/>
    <property type="match status" value="1"/>
</dbReference>
<evidence type="ECO:0000313" key="16">
    <source>
        <dbReference type="Proteomes" id="UP000886787"/>
    </source>
</evidence>
<evidence type="ECO:0000256" key="4">
    <source>
        <dbReference type="ARBA" id="ARBA00013673"/>
    </source>
</evidence>
<dbReference type="GO" id="GO:0005737">
    <property type="term" value="C:cytoplasm"/>
    <property type="evidence" value="ECO:0007669"/>
    <property type="project" value="UniProtKB-SubCell"/>
</dbReference>
<dbReference type="EMBL" id="DVFW01000021">
    <property type="protein sequence ID" value="HIQ80434.1"/>
    <property type="molecule type" value="Genomic_DNA"/>
</dbReference>
<evidence type="ECO:0000256" key="5">
    <source>
        <dbReference type="ARBA" id="ARBA00022490"/>
    </source>
</evidence>
<dbReference type="PANTHER" id="PTHR30027:SF3">
    <property type="entry name" value="16S RRNA (URACIL(1498)-N(3))-METHYLTRANSFERASE"/>
    <property type="match status" value="1"/>
</dbReference>
<dbReference type="GO" id="GO:0070475">
    <property type="term" value="P:rRNA base methylation"/>
    <property type="evidence" value="ECO:0007669"/>
    <property type="project" value="TreeGrafter"/>
</dbReference>
<reference evidence="15" key="1">
    <citation type="submission" date="2020-10" db="EMBL/GenBank/DDBJ databases">
        <authorList>
            <person name="Gilroy R."/>
        </authorList>
    </citation>
    <scope>NUCLEOTIDE SEQUENCE</scope>
    <source>
        <strain evidence="15">ChiSjej1B19-3389</strain>
    </source>
</reference>
<gene>
    <name evidence="15" type="ORF">IAD32_04025</name>
</gene>
<feature type="domain" description="Ribosomal RNA small subunit methyltransferase E methyltransferase" evidence="13">
    <location>
        <begin position="71"/>
        <end position="234"/>
    </location>
</feature>
<comment type="catalytic activity">
    <reaction evidence="11 12">
        <text>uridine(1498) in 16S rRNA + S-adenosyl-L-methionine = N(3)-methyluridine(1498) in 16S rRNA + S-adenosyl-L-homocysteine + H(+)</text>
        <dbReference type="Rhea" id="RHEA:42920"/>
        <dbReference type="Rhea" id="RHEA-COMP:10283"/>
        <dbReference type="Rhea" id="RHEA-COMP:10284"/>
        <dbReference type="ChEBI" id="CHEBI:15378"/>
        <dbReference type="ChEBI" id="CHEBI:57856"/>
        <dbReference type="ChEBI" id="CHEBI:59789"/>
        <dbReference type="ChEBI" id="CHEBI:65315"/>
        <dbReference type="ChEBI" id="CHEBI:74502"/>
        <dbReference type="EC" id="2.1.1.193"/>
    </reaction>
</comment>
<dbReference type="AlphaFoldDB" id="A0A9D1CUR6"/>
<evidence type="ECO:0000256" key="3">
    <source>
        <dbReference type="ARBA" id="ARBA00012328"/>
    </source>
</evidence>
<comment type="caution">
    <text evidence="15">The sequence shown here is derived from an EMBL/GenBank/DDBJ whole genome shotgun (WGS) entry which is preliminary data.</text>
</comment>
<keyword evidence="5 12" id="KW-0963">Cytoplasm</keyword>
<evidence type="ECO:0000259" key="14">
    <source>
        <dbReference type="Pfam" id="PF20260"/>
    </source>
</evidence>
<keyword evidence="8 12" id="KW-0808">Transferase</keyword>
<evidence type="ECO:0000259" key="13">
    <source>
        <dbReference type="Pfam" id="PF04452"/>
    </source>
</evidence>